<comment type="similarity">
    <text evidence="1">Belongs to the LysR transcriptional regulatory family.</text>
</comment>
<dbReference type="PRINTS" id="PR00039">
    <property type="entry name" value="HTHLYSR"/>
</dbReference>
<keyword evidence="4" id="KW-0804">Transcription</keyword>
<dbReference type="Gene3D" id="3.40.190.10">
    <property type="entry name" value="Periplasmic binding protein-like II"/>
    <property type="match status" value="2"/>
</dbReference>
<dbReference type="PROSITE" id="PS50931">
    <property type="entry name" value="HTH_LYSR"/>
    <property type="match status" value="1"/>
</dbReference>
<dbReference type="SUPFAM" id="SSF46785">
    <property type="entry name" value="Winged helix' DNA-binding domain"/>
    <property type="match status" value="1"/>
</dbReference>
<dbReference type="InterPro" id="IPR036388">
    <property type="entry name" value="WH-like_DNA-bd_sf"/>
</dbReference>
<organism evidence="6">
    <name type="scientific">Pluralibacter gergoviae</name>
    <name type="common">Enterobacter gergoviae</name>
    <dbReference type="NCBI Taxonomy" id="61647"/>
    <lineage>
        <taxon>Bacteria</taxon>
        <taxon>Pseudomonadati</taxon>
        <taxon>Pseudomonadota</taxon>
        <taxon>Gammaproteobacteria</taxon>
        <taxon>Enterobacterales</taxon>
        <taxon>Enterobacteriaceae</taxon>
        <taxon>Pluralibacter</taxon>
    </lineage>
</organism>
<evidence type="ECO:0000256" key="3">
    <source>
        <dbReference type="ARBA" id="ARBA00023125"/>
    </source>
</evidence>
<evidence type="ECO:0000313" key="6">
    <source>
        <dbReference type="EMBL" id="EML1473732.1"/>
    </source>
</evidence>
<dbReference type="FunFam" id="1.10.10.10:FF:000001">
    <property type="entry name" value="LysR family transcriptional regulator"/>
    <property type="match status" value="1"/>
</dbReference>
<dbReference type="AlphaFoldDB" id="A0AAI9GLJ2"/>
<dbReference type="Gene3D" id="1.10.10.10">
    <property type="entry name" value="Winged helix-like DNA-binding domain superfamily/Winged helix DNA-binding domain"/>
    <property type="match status" value="1"/>
</dbReference>
<accession>A0AAI9GLJ2</accession>
<dbReference type="EMBL" id="ABLOKC030000034">
    <property type="protein sequence ID" value="EML1473732.1"/>
    <property type="molecule type" value="Genomic_DNA"/>
</dbReference>
<dbReference type="SUPFAM" id="SSF53850">
    <property type="entry name" value="Periplasmic binding protein-like II"/>
    <property type="match status" value="1"/>
</dbReference>
<dbReference type="GO" id="GO:0032993">
    <property type="term" value="C:protein-DNA complex"/>
    <property type="evidence" value="ECO:0007669"/>
    <property type="project" value="TreeGrafter"/>
</dbReference>
<comment type="caution">
    <text evidence="6">The sequence shown here is derived from an EMBL/GenBank/DDBJ whole genome shotgun (WGS) entry which is preliminary data.</text>
</comment>
<dbReference type="InterPro" id="IPR036390">
    <property type="entry name" value="WH_DNA-bd_sf"/>
</dbReference>
<dbReference type="Pfam" id="PF00126">
    <property type="entry name" value="HTH_1"/>
    <property type="match status" value="1"/>
</dbReference>
<evidence type="ECO:0000256" key="1">
    <source>
        <dbReference type="ARBA" id="ARBA00009437"/>
    </source>
</evidence>
<feature type="domain" description="HTH lysR-type" evidence="5">
    <location>
        <begin position="1"/>
        <end position="58"/>
    </location>
</feature>
<evidence type="ECO:0000259" key="5">
    <source>
        <dbReference type="PROSITE" id="PS50931"/>
    </source>
</evidence>
<dbReference type="InterPro" id="IPR000847">
    <property type="entry name" value="LysR_HTH_N"/>
</dbReference>
<dbReference type="PANTHER" id="PTHR30346:SF0">
    <property type="entry name" value="HCA OPERON TRANSCRIPTIONAL ACTIVATOR HCAR"/>
    <property type="match status" value="1"/>
</dbReference>
<dbReference type="InterPro" id="IPR005119">
    <property type="entry name" value="LysR_subst-bd"/>
</dbReference>
<keyword evidence="3" id="KW-0238">DNA-binding</keyword>
<evidence type="ECO:0000256" key="2">
    <source>
        <dbReference type="ARBA" id="ARBA00023015"/>
    </source>
</evidence>
<proteinExistence type="inferred from homology"/>
<protein>
    <submittedName>
        <fullName evidence="6">LysR family transcriptional regulator</fullName>
    </submittedName>
</protein>
<evidence type="ECO:0000256" key="4">
    <source>
        <dbReference type="ARBA" id="ARBA00023163"/>
    </source>
</evidence>
<dbReference type="CDD" id="cd08414">
    <property type="entry name" value="PBP2_LTTR_aromatics_like"/>
    <property type="match status" value="1"/>
</dbReference>
<name>A0AAI9GLJ2_PLUGE</name>
<reference evidence="6" key="1">
    <citation type="submission" date="2024-02" db="EMBL/GenBank/DDBJ databases">
        <authorList>
            <consortium name="Clinical and Environmental Microbiology Branch: Whole genome sequencing antimicrobial resistance pathogens in the healthcare setting"/>
        </authorList>
    </citation>
    <scope>NUCLEOTIDE SEQUENCE</scope>
    <source>
        <strain evidence="6">2021DK-00143</strain>
    </source>
</reference>
<gene>
    <name evidence="6" type="ORF">QEG54_004543</name>
</gene>
<keyword evidence="2" id="KW-0805">Transcription regulation</keyword>
<dbReference type="GO" id="GO:0003677">
    <property type="term" value="F:DNA binding"/>
    <property type="evidence" value="ECO:0007669"/>
    <property type="project" value="UniProtKB-KW"/>
</dbReference>
<dbReference type="GO" id="GO:0003700">
    <property type="term" value="F:DNA-binding transcription factor activity"/>
    <property type="evidence" value="ECO:0007669"/>
    <property type="project" value="InterPro"/>
</dbReference>
<sequence>MELRHLKYFVTVAELLHFGRAADRLHIVQSALSRQIQDLESELQTQLLIRDSRNVRLTEVGAVFYEEARAILSKRDRAIQLVRSLAQGYRGRLKIGFVGMAGASGVLPSFLTFFRARHPQLLIELMEAENHTQLRRLEEGELDVAIVTFPDNASNMTECHPLQASRWVMGMSADDQLSAHRELTAPLLQDRDFILYGNPDAESAQRALIASLLGAEPHIVNYANSTLSTLTLLAAGYGIALVPESMRQVGVPGVIFRPLCGLTQTVDVSACVLRNNTSPQVAHFLSALTAFRAAAADLSVMAENGSPDTRESK</sequence>
<dbReference type="Pfam" id="PF03466">
    <property type="entry name" value="LysR_substrate"/>
    <property type="match status" value="1"/>
</dbReference>
<dbReference type="PANTHER" id="PTHR30346">
    <property type="entry name" value="TRANSCRIPTIONAL DUAL REGULATOR HCAR-RELATED"/>
    <property type="match status" value="1"/>
</dbReference>
<dbReference type="RefSeq" id="WP_053075833.1">
    <property type="nucleotide sequence ID" value="NZ_CACVCI010000001.1"/>
</dbReference>